<sequence>MEVTFDFSGRVALVTGAASGMGLATAKAFAQAGAAVTLADVNADALSHAVDSLRVPAHQVLAVPCDVTDEAQVAQMVNHTVTTFGRLDAAFNNAGIQVPPSDAADEPAENFEKVTAVNLRGVWACMKHELNQMRKQGSGAIVNCSSLGGLVGLPSRASYHASKHGVIGLTRSAALEYAPRGIRINAICPGTFDTPMVAEMLQKQADAMKEILREQPIGRLGRAEEIADAVLWLCSSGSTFVIGHALAIDGGFTAH</sequence>
<dbReference type="RefSeq" id="WP_106854533.1">
    <property type="nucleotide sequence ID" value="NZ_OGTP01000005.1"/>
</dbReference>
<gene>
    <name evidence="5" type="ORF">NOV72_02091</name>
</gene>
<dbReference type="Proteomes" id="UP000238169">
    <property type="component" value="Unassembled WGS sequence"/>
</dbReference>
<name>A0A2U3I416_9BURK</name>
<dbReference type="GO" id="GO:0016491">
    <property type="term" value="F:oxidoreductase activity"/>
    <property type="evidence" value="ECO:0007669"/>
    <property type="project" value="UniProtKB-KW"/>
</dbReference>
<dbReference type="PRINTS" id="PR00081">
    <property type="entry name" value="GDHRDH"/>
</dbReference>
<accession>A0A2U3I416</accession>
<dbReference type="InterPro" id="IPR057326">
    <property type="entry name" value="KR_dom"/>
</dbReference>
<evidence type="ECO:0000256" key="1">
    <source>
        <dbReference type="ARBA" id="ARBA00006484"/>
    </source>
</evidence>
<organism evidence="5 6">
    <name type="scientific">Caballeronia novacaledonica</name>
    <dbReference type="NCBI Taxonomy" id="1544861"/>
    <lineage>
        <taxon>Bacteria</taxon>
        <taxon>Pseudomonadati</taxon>
        <taxon>Pseudomonadota</taxon>
        <taxon>Betaproteobacteria</taxon>
        <taxon>Burkholderiales</taxon>
        <taxon>Burkholderiaceae</taxon>
        <taxon>Caballeronia</taxon>
    </lineage>
</organism>
<evidence type="ECO:0000259" key="4">
    <source>
        <dbReference type="SMART" id="SM00822"/>
    </source>
</evidence>
<keyword evidence="2" id="KW-0560">Oxidoreductase</keyword>
<evidence type="ECO:0000256" key="2">
    <source>
        <dbReference type="ARBA" id="ARBA00023002"/>
    </source>
</evidence>
<dbReference type="InterPro" id="IPR036291">
    <property type="entry name" value="NAD(P)-bd_dom_sf"/>
</dbReference>
<dbReference type="AlphaFoldDB" id="A0A2U3I416"/>
<keyword evidence="6" id="KW-1185">Reference proteome</keyword>
<reference evidence="6" key="1">
    <citation type="submission" date="2018-01" db="EMBL/GenBank/DDBJ databases">
        <authorList>
            <person name="Peeters C."/>
        </authorList>
    </citation>
    <scope>NUCLEOTIDE SEQUENCE [LARGE SCALE GENOMIC DNA]</scope>
</reference>
<dbReference type="InterPro" id="IPR002347">
    <property type="entry name" value="SDR_fam"/>
</dbReference>
<dbReference type="Gene3D" id="3.40.50.720">
    <property type="entry name" value="NAD(P)-binding Rossmann-like Domain"/>
    <property type="match status" value="1"/>
</dbReference>
<dbReference type="Pfam" id="PF13561">
    <property type="entry name" value="adh_short_C2"/>
    <property type="match status" value="1"/>
</dbReference>
<proteinExistence type="inferred from homology"/>
<keyword evidence="3" id="KW-0520">NAD</keyword>
<dbReference type="PANTHER" id="PTHR24321">
    <property type="entry name" value="DEHYDROGENASES, SHORT CHAIN"/>
    <property type="match status" value="1"/>
</dbReference>
<dbReference type="EMBL" id="OGTP01000005">
    <property type="protein sequence ID" value="SPB14860.1"/>
    <property type="molecule type" value="Genomic_DNA"/>
</dbReference>
<protein>
    <submittedName>
        <fullName evidence="5">Oxidoreductase</fullName>
    </submittedName>
</protein>
<dbReference type="OrthoDB" id="7064009at2"/>
<dbReference type="NCBIfam" id="NF005559">
    <property type="entry name" value="PRK07231.1"/>
    <property type="match status" value="1"/>
</dbReference>
<dbReference type="SUPFAM" id="SSF51735">
    <property type="entry name" value="NAD(P)-binding Rossmann-fold domains"/>
    <property type="match status" value="1"/>
</dbReference>
<dbReference type="PANTHER" id="PTHR24321:SF8">
    <property type="entry name" value="ESTRADIOL 17-BETA-DEHYDROGENASE 8-RELATED"/>
    <property type="match status" value="1"/>
</dbReference>
<dbReference type="SMART" id="SM00822">
    <property type="entry name" value="PKS_KR"/>
    <property type="match status" value="1"/>
</dbReference>
<evidence type="ECO:0000256" key="3">
    <source>
        <dbReference type="ARBA" id="ARBA00023027"/>
    </source>
</evidence>
<dbReference type="PRINTS" id="PR00080">
    <property type="entry name" value="SDRFAMILY"/>
</dbReference>
<feature type="domain" description="Ketoreductase" evidence="4">
    <location>
        <begin position="10"/>
        <end position="190"/>
    </location>
</feature>
<dbReference type="CDD" id="cd05233">
    <property type="entry name" value="SDR_c"/>
    <property type="match status" value="1"/>
</dbReference>
<evidence type="ECO:0000313" key="5">
    <source>
        <dbReference type="EMBL" id="SPB14860.1"/>
    </source>
</evidence>
<dbReference type="FunFam" id="3.40.50.720:FF:000084">
    <property type="entry name" value="Short-chain dehydrogenase reductase"/>
    <property type="match status" value="1"/>
</dbReference>
<comment type="similarity">
    <text evidence="1">Belongs to the short-chain dehydrogenases/reductases (SDR) family.</text>
</comment>
<evidence type="ECO:0000313" key="6">
    <source>
        <dbReference type="Proteomes" id="UP000238169"/>
    </source>
</evidence>